<reference evidence="2 3" key="1">
    <citation type="submission" date="2021-03" db="EMBL/GenBank/DDBJ databases">
        <authorList>
            <person name="Stanton E."/>
        </authorList>
    </citation>
    <scope>NUCLEOTIDE SEQUENCE [LARGE SCALE GENOMIC DNA]</scope>
    <source>
        <strain evidence="2 3">2020EL-00037</strain>
    </source>
</reference>
<sequence length="93" mass="10172">MPSNHLTQKINDALTAIGVTVAGGYSRLTVMLEMNGFAILKVDEAGEKTEITLHKSASDDVTAQMNAKPKPVNKPVSKPFAPEPSQYKRRRHP</sequence>
<feature type="compositionally biased region" description="Low complexity" evidence="1">
    <location>
        <begin position="68"/>
        <end position="79"/>
    </location>
</feature>
<dbReference type="RefSeq" id="WP_210846341.1">
    <property type="nucleotide sequence ID" value="NZ_JAGKON010000013.1"/>
</dbReference>
<gene>
    <name evidence="2" type="ORF">J7S78_14170</name>
</gene>
<proteinExistence type="predicted"/>
<dbReference type="AlphaFoldDB" id="A0AAP2FL89"/>
<name>A0AAP2FL89_KLEOX</name>
<dbReference type="Proteomes" id="UP000673434">
    <property type="component" value="Unassembled WGS sequence"/>
</dbReference>
<dbReference type="EMBL" id="JAGKON010000013">
    <property type="protein sequence ID" value="MBQ0600941.1"/>
    <property type="molecule type" value="Genomic_DNA"/>
</dbReference>
<evidence type="ECO:0000313" key="2">
    <source>
        <dbReference type="EMBL" id="MBQ0600941.1"/>
    </source>
</evidence>
<comment type="caution">
    <text evidence="2">The sequence shown here is derived from an EMBL/GenBank/DDBJ whole genome shotgun (WGS) entry which is preliminary data.</text>
</comment>
<feature type="region of interest" description="Disordered" evidence="1">
    <location>
        <begin position="55"/>
        <end position="93"/>
    </location>
</feature>
<accession>A0AAP2FL89</accession>
<protein>
    <submittedName>
        <fullName evidence="2">Uncharacterized protein</fullName>
    </submittedName>
</protein>
<organism evidence="2 3">
    <name type="scientific">Klebsiella oxytoca</name>
    <dbReference type="NCBI Taxonomy" id="571"/>
    <lineage>
        <taxon>Bacteria</taxon>
        <taxon>Pseudomonadati</taxon>
        <taxon>Pseudomonadota</taxon>
        <taxon>Gammaproteobacteria</taxon>
        <taxon>Enterobacterales</taxon>
        <taxon>Enterobacteriaceae</taxon>
        <taxon>Klebsiella/Raoultella group</taxon>
        <taxon>Klebsiella</taxon>
    </lineage>
</organism>
<keyword evidence="3" id="KW-1185">Reference proteome</keyword>
<evidence type="ECO:0000313" key="3">
    <source>
        <dbReference type="Proteomes" id="UP000673434"/>
    </source>
</evidence>
<evidence type="ECO:0000256" key="1">
    <source>
        <dbReference type="SAM" id="MobiDB-lite"/>
    </source>
</evidence>